<dbReference type="EMBL" id="JAXUIC010000006">
    <property type="protein sequence ID" value="KAK4585809.1"/>
    <property type="molecule type" value="Genomic_DNA"/>
</dbReference>
<feature type="chain" id="PRO_5042867682" evidence="1">
    <location>
        <begin position="30"/>
        <end position="68"/>
    </location>
</feature>
<feature type="signal peptide" evidence="1">
    <location>
        <begin position="1"/>
        <end position="29"/>
    </location>
</feature>
<dbReference type="Gene3D" id="3.30.30.10">
    <property type="entry name" value="Knottin, scorpion toxin-like"/>
    <property type="match status" value="1"/>
</dbReference>
<evidence type="ECO:0000313" key="3">
    <source>
        <dbReference type="Proteomes" id="UP001324115"/>
    </source>
</evidence>
<dbReference type="AlphaFoldDB" id="A0AAN7F5L0"/>
<comment type="caution">
    <text evidence="2">The sequence shown here is derived from an EMBL/GenBank/DDBJ whole genome shotgun (WGS) entry which is preliminary data.</text>
</comment>
<accession>A0AAN7F5L0</accession>
<keyword evidence="1" id="KW-0732">Signal</keyword>
<dbReference type="InterPro" id="IPR036574">
    <property type="entry name" value="Scorpion_toxin-like_sf"/>
</dbReference>
<organism evidence="2 3">
    <name type="scientific">Quercus rubra</name>
    <name type="common">Northern red oak</name>
    <name type="synonym">Quercus borealis</name>
    <dbReference type="NCBI Taxonomy" id="3512"/>
    <lineage>
        <taxon>Eukaryota</taxon>
        <taxon>Viridiplantae</taxon>
        <taxon>Streptophyta</taxon>
        <taxon>Embryophyta</taxon>
        <taxon>Tracheophyta</taxon>
        <taxon>Spermatophyta</taxon>
        <taxon>Magnoliopsida</taxon>
        <taxon>eudicotyledons</taxon>
        <taxon>Gunneridae</taxon>
        <taxon>Pentapetalae</taxon>
        <taxon>rosids</taxon>
        <taxon>fabids</taxon>
        <taxon>Fagales</taxon>
        <taxon>Fagaceae</taxon>
        <taxon>Quercus</taxon>
    </lineage>
</organism>
<reference evidence="2 3" key="1">
    <citation type="journal article" date="2023" name="G3 (Bethesda)">
        <title>A haplotype-resolved chromosome-scale genome for Quercus rubra L. provides insights into the genetics of adaptive traits for red oak species.</title>
        <authorList>
            <person name="Kapoor B."/>
            <person name="Jenkins J."/>
            <person name="Schmutz J."/>
            <person name="Zhebentyayeva T."/>
            <person name="Kuelheim C."/>
            <person name="Coggeshall M."/>
            <person name="Heim C."/>
            <person name="Lasky J.R."/>
            <person name="Leites L."/>
            <person name="Islam-Faridi N."/>
            <person name="Romero-Severson J."/>
            <person name="DeLeo V.L."/>
            <person name="Lucas S.M."/>
            <person name="Lazic D."/>
            <person name="Gailing O."/>
            <person name="Carlson J."/>
            <person name="Staton M."/>
        </authorList>
    </citation>
    <scope>NUCLEOTIDE SEQUENCE [LARGE SCALE GENOMIC DNA]</scope>
    <source>
        <strain evidence="2">Pseudo-F2</strain>
    </source>
</reference>
<sequence length="68" mass="7447">MACGYLSTIAKLLIVTVFALIFFSRAGMARYVCQGKCEDIPNCNELCQRVGYQGGKCVPPVSILLLRC</sequence>
<dbReference type="Proteomes" id="UP001324115">
    <property type="component" value="Unassembled WGS sequence"/>
</dbReference>
<name>A0AAN7F5L0_QUERU</name>
<evidence type="ECO:0000313" key="2">
    <source>
        <dbReference type="EMBL" id="KAK4585809.1"/>
    </source>
</evidence>
<gene>
    <name evidence="2" type="ORF">RGQ29_023141</name>
</gene>
<evidence type="ECO:0000256" key="1">
    <source>
        <dbReference type="SAM" id="SignalP"/>
    </source>
</evidence>
<proteinExistence type="predicted"/>
<protein>
    <submittedName>
        <fullName evidence="2">Uncharacterized protein</fullName>
    </submittedName>
</protein>
<keyword evidence="3" id="KW-1185">Reference proteome</keyword>